<reference evidence="2 3" key="1">
    <citation type="journal article" date="2012" name="J. Bacteriol.">
        <title>Complete Genome Sequence of Paenibacillus mucilaginosus 3016, a Bacterium Functional as Microbial Fertilizer.</title>
        <authorList>
            <person name="Ma M."/>
            <person name="Wang Z."/>
            <person name="Li L."/>
            <person name="Jiang X."/>
            <person name="Guan D."/>
            <person name="Cao F."/>
            <person name="Chen H."/>
            <person name="Wang X."/>
            <person name="Shen D."/>
            <person name="Du B."/>
            <person name="Li J."/>
        </authorList>
    </citation>
    <scope>NUCLEOTIDE SEQUENCE [LARGE SCALE GENOMIC DNA]</scope>
    <source>
        <strain evidence="2 3">3016</strain>
    </source>
</reference>
<keyword evidence="3" id="KW-1185">Reference proteome</keyword>
<organism evidence="2 3">
    <name type="scientific">Paenibacillus mucilaginosus 3016</name>
    <dbReference type="NCBI Taxonomy" id="1116391"/>
    <lineage>
        <taxon>Bacteria</taxon>
        <taxon>Bacillati</taxon>
        <taxon>Bacillota</taxon>
        <taxon>Bacilli</taxon>
        <taxon>Bacillales</taxon>
        <taxon>Paenibacillaceae</taxon>
        <taxon>Paenibacillus</taxon>
    </lineage>
</organism>
<evidence type="ECO:0000313" key="3">
    <source>
        <dbReference type="Proteomes" id="UP000007523"/>
    </source>
</evidence>
<dbReference type="HOGENOM" id="CLU_933329_0_0_9"/>
<evidence type="ECO:0000313" key="2">
    <source>
        <dbReference type="EMBL" id="AFC31785.1"/>
    </source>
</evidence>
<protein>
    <submittedName>
        <fullName evidence="2">Uncharacterized protein</fullName>
    </submittedName>
</protein>
<evidence type="ECO:0000256" key="1">
    <source>
        <dbReference type="SAM" id="MobiDB-lite"/>
    </source>
</evidence>
<feature type="compositionally biased region" description="Basic and acidic residues" evidence="1">
    <location>
        <begin position="15"/>
        <end position="30"/>
    </location>
</feature>
<feature type="region of interest" description="Disordered" evidence="1">
    <location>
        <begin position="218"/>
        <end position="298"/>
    </location>
</feature>
<gene>
    <name evidence="2" type="ORF">PM3016_5057</name>
</gene>
<sequence>MPVRGEKRGHAHQPAVDHDADALDREARLGDRRGEHDLACARRAGRQRRILRLLRQHPVERRHLDAGAETALRKQPGRPADLPGAGQEDEQIAFLLRERLYDHAGRRRLDAPVRRTGQIARLNREAAPLARHDRRPAEQLRHRFGFQGRRHDEQAQVLAKHALRLQAERQAEIRLQVPLVELVEDQQADVLERRVALQHPRQDTFRNDLDARLGAHLRVEPHPVADRGADGFAERPGHEPGGRTGGEAPGLEHDDLASVQPRGVQQGQRHPGRLTRSGRGDQNDAGMGRQRPVQLVQH</sequence>
<feature type="compositionally biased region" description="Basic and acidic residues" evidence="1">
    <location>
        <begin position="218"/>
        <end position="241"/>
    </location>
</feature>
<feature type="region of interest" description="Disordered" evidence="1">
    <location>
        <begin position="1"/>
        <end position="30"/>
    </location>
</feature>
<name>H6NP75_9BACL</name>
<dbReference type="KEGG" id="pmq:PM3016_5057"/>
<dbReference type="Proteomes" id="UP000007523">
    <property type="component" value="Chromosome"/>
</dbReference>
<dbReference type="AlphaFoldDB" id="H6NP75"/>
<proteinExistence type="predicted"/>
<dbReference type="AntiFam" id="ANF00118">
    <property type="entry name" value="Shadow ORF (opposite ucp12)"/>
</dbReference>
<accession>H6NP75</accession>
<dbReference type="EMBL" id="CP003235">
    <property type="protein sequence ID" value="AFC31785.1"/>
    <property type="molecule type" value="Genomic_DNA"/>
</dbReference>